<dbReference type="InterPro" id="IPR050814">
    <property type="entry name" value="Myo-inositol_Transporter"/>
</dbReference>
<dbReference type="InterPro" id="IPR020846">
    <property type="entry name" value="MFS_dom"/>
</dbReference>
<dbReference type="Pfam" id="PF00083">
    <property type="entry name" value="Sugar_tr"/>
    <property type="match status" value="1"/>
</dbReference>
<evidence type="ECO:0000313" key="10">
    <source>
        <dbReference type="EMBL" id="RGV52620.1"/>
    </source>
</evidence>
<dbReference type="PANTHER" id="PTHR48020">
    <property type="entry name" value="PROTON MYO-INOSITOL COTRANSPORTER"/>
    <property type="match status" value="1"/>
</dbReference>
<organism evidence="10 11">
    <name type="scientific">Bacteroides clarus</name>
    <dbReference type="NCBI Taxonomy" id="626929"/>
    <lineage>
        <taxon>Bacteria</taxon>
        <taxon>Pseudomonadati</taxon>
        <taxon>Bacteroidota</taxon>
        <taxon>Bacteroidia</taxon>
        <taxon>Bacteroidales</taxon>
        <taxon>Bacteroidaceae</taxon>
        <taxon>Bacteroides</taxon>
    </lineage>
</organism>
<dbReference type="EMBL" id="QRZG01000019">
    <property type="protein sequence ID" value="RGV52620.1"/>
    <property type="molecule type" value="Genomic_DNA"/>
</dbReference>
<feature type="domain" description="Major facilitator superfamily (MFS) profile" evidence="9">
    <location>
        <begin position="13"/>
        <end position="452"/>
    </location>
</feature>
<dbReference type="PRINTS" id="PR00171">
    <property type="entry name" value="SUGRTRNSPORT"/>
</dbReference>
<dbReference type="RefSeq" id="WP_118047152.1">
    <property type="nucleotide sequence ID" value="NZ_JAQCUW010000003.1"/>
</dbReference>
<feature type="transmembrane region" description="Helical" evidence="8">
    <location>
        <begin position="362"/>
        <end position="386"/>
    </location>
</feature>
<evidence type="ECO:0000256" key="8">
    <source>
        <dbReference type="SAM" id="Phobius"/>
    </source>
</evidence>
<evidence type="ECO:0000313" key="11">
    <source>
        <dbReference type="Proteomes" id="UP000284366"/>
    </source>
</evidence>
<feature type="transmembrane region" description="Helical" evidence="8">
    <location>
        <begin position="137"/>
        <end position="155"/>
    </location>
</feature>
<keyword evidence="5 8" id="KW-1133">Transmembrane helix</keyword>
<feature type="transmembrane region" description="Helical" evidence="8">
    <location>
        <begin position="331"/>
        <end position="350"/>
    </location>
</feature>
<evidence type="ECO:0000256" key="5">
    <source>
        <dbReference type="ARBA" id="ARBA00022989"/>
    </source>
</evidence>
<dbReference type="InterPro" id="IPR005828">
    <property type="entry name" value="MFS_sugar_transport-like"/>
</dbReference>
<evidence type="ECO:0000256" key="4">
    <source>
        <dbReference type="ARBA" id="ARBA00022692"/>
    </source>
</evidence>
<dbReference type="GO" id="GO:0022857">
    <property type="term" value="F:transmembrane transporter activity"/>
    <property type="evidence" value="ECO:0007669"/>
    <property type="project" value="InterPro"/>
</dbReference>
<dbReference type="SUPFAM" id="SSF103473">
    <property type="entry name" value="MFS general substrate transporter"/>
    <property type="match status" value="1"/>
</dbReference>
<name>A0A412Y587_9BACE</name>
<feature type="transmembrane region" description="Helical" evidence="8">
    <location>
        <begin position="182"/>
        <end position="204"/>
    </location>
</feature>
<evidence type="ECO:0000256" key="1">
    <source>
        <dbReference type="ARBA" id="ARBA00004141"/>
    </source>
</evidence>
<comment type="caution">
    <text evidence="10">The sequence shown here is derived from an EMBL/GenBank/DDBJ whole genome shotgun (WGS) entry which is preliminary data.</text>
</comment>
<dbReference type="PROSITE" id="PS00217">
    <property type="entry name" value="SUGAR_TRANSPORT_2"/>
    <property type="match status" value="1"/>
</dbReference>
<evidence type="ECO:0000256" key="6">
    <source>
        <dbReference type="ARBA" id="ARBA00023136"/>
    </source>
</evidence>
<keyword evidence="6 8" id="KW-0472">Membrane</keyword>
<feature type="transmembrane region" description="Helical" evidence="8">
    <location>
        <begin position="264"/>
        <end position="286"/>
    </location>
</feature>
<evidence type="ECO:0000256" key="7">
    <source>
        <dbReference type="RuleBase" id="RU003346"/>
    </source>
</evidence>
<evidence type="ECO:0000256" key="3">
    <source>
        <dbReference type="ARBA" id="ARBA00022448"/>
    </source>
</evidence>
<dbReference type="Proteomes" id="UP000284366">
    <property type="component" value="Unassembled WGS sequence"/>
</dbReference>
<feature type="transmembrane region" description="Helical" evidence="8">
    <location>
        <begin position="7"/>
        <end position="29"/>
    </location>
</feature>
<feature type="transmembrane region" description="Helical" evidence="8">
    <location>
        <begin position="306"/>
        <end position="324"/>
    </location>
</feature>
<evidence type="ECO:0000259" key="9">
    <source>
        <dbReference type="PROSITE" id="PS50850"/>
    </source>
</evidence>
<dbReference type="GO" id="GO:0016020">
    <property type="term" value="C:membrane"/>
    <property type="evidence" value="ECO:0007669"/>
    <property type="project" value="UniProtKB-SubCell"/>
</dbReference>
<evidence type="ECO:0000256" key="2">
    <source>
        <dbReference type="ARBA" id="ARBA00010992"/>
    </source>
</evidence>
<proteinExistence type="inferred from homology"/>
<reference evidence="10 11" key="1">
    <citation type="submission" date="2018-08" db="EMBL/GenBank/DDBJ databases">
        <title>A genome reference for cultivated species of the human gut microbiota.</title>
        <authorList>
            <person name="Zou Y."/>
            <person name="Xue W."/>
            <person name="Luo G."/>
        </authorList>
    </citation>
    <scope>NUCLEOTIDE SEQUENCE [LARGE SCALE GENOMIC DNA]</scope>
    <source>
        <strain evidence="10 11">AF14-27</strain>
    </source>
</reference>
<feature type="transmembrane region" description="Helical" evidence="8">
    <location>
        <begin position="398"/>
        <end position="421"/>
    </location>
</feature>
<dbReference type="PROSITE" id="PS50850">
    <property type="entry name" value="MFS"/>
    <property type="match status" value="1"/>
</dbReference>
<dbReference type="InterPro" id="IPR036259">
    <property type="entry name" value="MFS_trans_sf"/>
</dbReference>
<feature type="transmembrane region" description="Helical" evidence="8">
    <location>
        <begin position="427"/>
        <end position="448"/>
    </location>
</feature>
<sequence>MKSNINFPYLIFLSVVAALGGFLFGYDAAVISGTVSQVASQFQLEEIQVGWFVGCALVGSIVGVLFAGKLSDKWGRKVTMLVAAIFFSVSGIGCAFTLTFDQLVFARILGGVGIGIVSVVSPLYISEVSIAQYRGRLVSLYQLAVTIGFLGAYLANYQLLHFSQSGVVLSADWMNKIMVSEVWRGMLGFSSIPSILFFIIIFFIPESPRWLVLKGRDVSAGMIFRKIYLSEAEAGEQLYETKSVVRSEAKSDWRFLLQPEIFKAVLIGASIAILGQFMGVNAVLYYGPSIFEQAGLSGGDALFSQVLVGIVNAVTTVIAVFIIDKIGRKKLVYYGVSGMVISLLLIGFYFRFSTTFNLPNIFLLIFFLFYVFCCAISICAVIFVLLSEMYPTRVRGMAMSIAGFALWIGTYLVGQLTPWMLQNLTPAGTFLLFAIMCVPYILIVWKLIPETTGKSLEEIERYWMKNNRPYN</sequence>
<dbReference type="AlphaFoldDB" id="A0A412Y587"/>
<dbReference type="NCBIfam" id="TIGR00879">
    <property type="entry name" value="SP"/>
    <property type="match status" value="1"/>
</dbReference>
<feature type="transmembrane region" description="Helical" evidence="8">
    <location>
        <begin position="104"/>
        <end position="125"/>
    </location>
</feature>
<gene>
    <name evidence="10" type="ORF">DWW09_11415</name>
</gene>
<comment type="similarity">
    <text evidence="2 7">Belongs to the major facilitator superfamily. Sugar transporter (TC 2.A.1.1) family.</text>
</comment>
<keyword evidence="4 8" id="KW-0812">Transmembrane</keyword>
<feature type="transmembrane region" description="Helical" evidence="8">
    <location>
        <begin position="49"/>
        <end position="68"/>
    </location>
</feature>
<comment type="subcellular location">
    <subcellularLocation>
        <location evidence="1">Membrane</location>
        <topology evidence="1">Multi-pass membrane protein</topology>
    </subcellularLocation>
</comment>
<dbReference type="Gene3D" id="1.20.1250.20">
    <property type="entry name" value="MFS general substrate transporter like domains"/>
    <property type="match status" value="1"/>
</dbReference>
<dbReference type="InterPro" id="IPR005829">
    <property type="entry name" value="Sugar_transporter_CS"/>
</dbReference>
<dbReference type="InterPro" id="IPR003663">
    <property type="entry name" value="Sugar/inositol_transpt"/>
</dbReference>
<accession>A0A412Y587</accession>
<feature type="transmembrane region" description="Helical" evidence="8">
    <location>
        <begin position="80"/>
        <end position="98"/>
    </location>
</feature>
<dbReference type="PANTHER" id="PTHR48020:SF12">
    <property type="entry name" value="PROTON MYO-INOSITOL COTRANSPORTER"/>
    <property type="match status" value="1"/>
</dbReference>
<keyword evidence="3 7" id="KW-0813">Transport</keyword>
<dbReference type="PROSITE" id="PS00216">
    <property type="entry name" value="SUGAR_TRANSPORT_1"/>
    <property type="match status" value="2"/>
</dbReference>
<protein>
    <submittedName>
        <fullName evidence="10">Sugar porter family MFS transporter</fullName>
    </submittedName>
</protein>